<dbReference type="EC" id="2.7.7.41" evidence="6 18"/>
<keyword evidence="14" id="KW-0443">Lipid metabolism</keyword>
<dbReference type="InterPro" id="IPR000374">
    <property type="entry name" value="PC_trans"/>
</dbReference>
<reference evidence="20" key="2">
    <citation type="submission" date="2020-09" db="EMBL/GenBank/DDBJ databases">
        <authorList>
            <person name="Sun Q."/>
            <person name="Zhou Y."/>
        </authorList>
    </citation>
    <scope>NUCLEOTIDE SEQUENCE</scope>
    <source>
        <strain evidence="20">CGMCC 1.12408</strain>
    </source>
</reference>
<keyword evidence="9" id="KW-0444">Lipid biosynthesis</keyword>
<evidence type="ECO:0000256" key="1">
    <source>
        <dbReference type="ARBA" id="ARBA00001698"/>
    </source>
</evidence>
<gene>
    <name evidence="20" type="primary">cdsA</name>
    <name evidence="20" type="ORF">GCM10008025_03450</name>
</gene>
<comment type="pathway">
    <text evidence="3 18">Phospholipid metabolism; CDP-diacylglycerol biosynthesis; CDP-diacylglycerol from sn-glycerol 3-phosphate: step 3/3.</text>
</comment>
<dbReference type="RefSeq" id="WP_188382950.1">
    <property type="nucleotide sequence ID" value="NZ_BMEY01000001.1"/>
</dbReference>
<dbReference type="Proteomes" id="UP000613512">
    <property type="component" value="Unassembled WGS sequence"/>
</dbReference>
<keyword evidence="16" id="KW-0594">Phospholipid biosynthesis</keyword>
<comment type="caution">
    <text evidence="20">The sequence shown here is derived from an EMBL/GenBank/DDBJ whole genome shotgun (WGS) entry which is preliminary data.</text>
</comment>
<evidence type="ECO:0000256" key="16">
    <source>
        <dbReference type="ARBA" id="ARBA00023209"/>
    </source>
</evidence>
<feature type="transmembrane region" description="Helical" evidence="19">
    <location>
        <begin position="26"/>
        <end position="42"/>
    </location>
</feature>
<comment type="pathway">
    <text evidence="4">Lipid metabolism.</text>
</comment>
<comment type="subcellular location">
    <subcellularLocation>
        <location evidence="2">Cell membrane</location>
        <topology evidence="2">Multi-pass membrane protein</topology>
    </subcellularLocation>
</comment>
<evidence type="ECO:0000256" key="6">
    <source>
        <dbReference type="ARBA" id="ARBA00012487"/>
    </source>
</evidence>
<keyword evidence="12 18" id="KW-0548">Nucleotidyltransferase</keyword>
<evidence type="ECO:0000256" key="11">
    <source>
        <dbReference type="ARBA" id="ARBA00022692"/>
    </source>
</evidence>
<feature type="transmembrane region" description="Helical" evidence="19">
    <location>
        <begin position="177"/>
        <end position="195"/>
    </location>
</feature>
<evidence type="ECO:0000256" key="14">
    <source>
        <dbReference type="ARBA" id="ARBA00023098"/>
    </source>
</evidence>
<dbReference type="EMBL" id="BMEY01000001">
    <property type="protein sequence ID" value="GGA62747.1"/>
    <property type="molecule type" value="Genomic_DNA"/>
</dbReference>
<evidence type="ECO:0000313" key="20">
    <source>
        <dbReference type="EMBL" id="GGA62747.1"/>
    </source>
</evidence>
<keyword evidence="11 18" id="KW-0812">Transmembrane</keyword>
<feature type="transmembrane region" description="Helical" evidence="19">
    <location>
        <begin position="81"/>
        <end position="99"/>
    </location>
</feature>
<evidence type="ECO:0000256" key="13">
    <source>
        <dbReference type="ARBA" id="ARBA00022989"/>
    </source>
</evidence>
<keyword evidence="10 18" id="KW-0808">Transferase</keyword>
<feature type="transmembrane region" description="Helical" evidence="19">
    <location>
        <begin position="201"/>
        <end position="221"/>
    </location>
</feature>
<evidence type="ECO:0000256" key="3">
    <source>
        <dbReference type="ARBA" id="ARBA00005119"/>
    </source>
</evidence>
<evidence type="ECO:0000256" key="10">
    <source>
        <dbReference type="ARBA" id="ARBA00022679"/>
    </source>
</evidence>
<dbReference type="AlphaFoldDB" id="A0A916RNP8"/>
<evidence type="ECO:0000256" key="19">
    <source>
        <dbReference type="SAM" id="Phobius"/>
    </source>
</evidence>
<comment type="similarity">
    <text evidence="5 18">Belongs to the CDS family.</text>
</comment>
<evidence type="ECO:0000256" key="18">
    <source>
        <dbReference type="RuleBase" id="RU003938"/>
    </source>
</evidence>
<dbReference type="PANTHER" id="PTHR46382:SF1">
    <property type="entry name" value="PHOSPHATIDATE CYTIDYLYLTRANSFERASE"/>
    <property type="match status" value="1"/>
</dbReference>
<evidence type="ECO:0000256" key="7">
    <source>
        <dbReference type="ARBA" id="ARBA00019373"/>
    </source>
</evidence>
<dbReference type="GO" id="GO:0016024">
    <property type="term" value="P:CDP-diacylglycerol biosynthetic process"/>
    <property type="evidence" value="ECO:0007669"/>
    <property type="project" value="TreeGrafter"/>
</dbReference>
<evidence type="ECO:0000256" key="12">
    <source>
        <dbReference type="ARBA" id="ARBA00022695"/>
    </source>
</evidence>
<dbReference type="Pfam" id="PF01148">
    <property type="entry name" value="CTP_transf_1"/>
    <property type="match status" value="1"/>
</dbReference>
<feature type="transmembrane region" description="Helical" evidence="19">
    <location>
        <begin position="5"/>
        <end position="20"/>
    </location>
</feature>
<protein>
    <recommendedName>
        <fullName evidence="7 18">Phosphatidate cytidylyltransferase</fullName>
        <ecNumber evidence="6 18">2.7.7.41</ecNumber>
    </recommendedName>
</protein>
<dbReference type="PANTHER" id="PTHR46382">
    <property type="entry name" value="PHOSPHATIDATE CYTIDYLYLTRANSFERASE"/>
    <property type="match status" value="1"/>
</dbReference>
<feature type="transmembrane region" description="Helical" evidence="19">
    <location>
        <begin position="108"/>
        <end position="126"/>
    </location>
</feature>
<keyword evidence="13 19" id="KW-1133">Transmembrane helix</keyword>
<keyword evidence="15 19" id="KW-0472">Membrane</keyword>
<comment type="catalytic activity">
    <reaction evidence="1 18">
        <text>a 1,2-diacyl-sn-glycero-3-phosphate + CTP + H(+) = a CDP-1,2-diacyl-sn-glycerol + diphosphate</text>
        <dbReference type="Rhea" id="RHEA:16229"/>
        <dbReference type="ChEBI" id="CHEBI:15378"/>
        <dbReference type="ChEBI" id="CHEBI:33019"/>
        <dbReference type="ChEBI" id="CHEBI:37563"/>
        <dbReference type="ChEBI" id="CHEBI:58332"/>
        <dbReference type="ChEBI" id="CHEBI:58608"/>
        <dbReference type="EC" id="2.7.7.41"/>
    </reaction>
</comment>
<evidence type="ECO:0000256" key="15">
    <source>
        <dbReference type="ARBA" id="ARBA00023136"/>
    </source>
</evidence>
<keyword evidence="8" id="KW-1003">Cell membrane</keyword>
<dbReference type="GO" id="GO:0004605">
    <property type="term" value="F:phosphatidate cytidylyltransferase activity"/>
    <property type="evidence" value="ECO:0007669"/>
    <property type="project" value="UniProtKB-EC"/>
</dbReference>
<feature type="transmembrane region" description="Helical" evidence="19">
    <location>
        <begin position="49"/>
        <end position="69"/>
    </location>
</feature>
<proteinExistence type="inferred from homology"/>
<name>A0A916RNP8_9BACI</name>
<accession>A0A916RNP8</accession>
<keyword evidence="17" id="KW-1208">Phospholipid metabolism</keyword>
<feature type="transmembrane region" description="Helical" evidence="19">
    <location>
        <begin position="138"/>
        <end position="156"/>
    </location>
</feature>
<evidence type="ECO:0000256" key="17">
    <source>
        <dbReference type="ARBA" id="ARBA00023264"/>
    </source>
</evidence>
<evidence type="ECO:0000256" key="8">
    <source>
        <dbReference type="ARBA" id="ARBA00022475"/>
    </source>
</evidence>
<evidence type="ECO:0000256" key="5">
    <source>
        <dbReference type="ARBA" id="ARBA00010185"/>
    </source>
</evidence>
<dbReference type="GO" id="GO:0005886">
    <property type="term" value="C:plasma membrane"/>
    <property type="evidence" value="ECO:0007669"/>
    <property type="project" value="UniProtKB-SubCell"/>
</dbReference>
<evidence type="ECO:0000313" key="21">
    <source>
        <dbReference type="Proteomes" id="UP000613512"/>
    </source>
</evidence>
<evidence type="ECO:0000256" key="2">
    <source>
        <dbReference type="ARBA" id="ARBA00004651"/>
    </source>
</evidence>
<sequence>MKQRIITALIALILFIPIIIYGKSPFTVVVYLLATIGLYELLKMHKIKWTSTVGIMAMLLLWLLLYPATGWPLPGLFFNNPVQIVLVFLLLLLAYTVLLKNRFTFDDVGFVLLAVLYVGMGFFYFLETRHDSNGLAQIFFALLLIWSTDTGAYFAGRAFGKHKLWPEISPNKTIEGAVGGIILAIIVGIVFDMIYEFPYNMLTIVFISVIVSIFGQIGDLVESAFKRHYDVKDSGNILPGHGGILDRFDSAIFVFPVLQLILQIINI</sequence>
<dbReference type="PROSITE" id="PS01315">
    <property type="entry name" value="CDS"/>
    <property type="match status" value="1"/>
</dbReference>
<organism evidence="20 21">
    <name type="scientific">Ornithinibacillus halotolerans</name>
    <dbReference type="NCBI Taxonomy" id="1274357"/>
    <lineage>
        <taxon>Bacteria</taxon>
        <taxon>Bacillati</taxon>
        <taxon>Bacillota</taxon>
        <taxon>Bacilli</taxon>
        <taxon>Bacillales</taxon>
        <taxon>Bacillaceae</taxon>
        <taxon>Ornithinibacillus</taxon>
    </lineage>
</organism>
<reference evidence="20" key="1">
    <citation type="journal article" date="2014" name="Int. J. Syst. Evol. Microbiol.">
        <title>Complete genome sequence of Corynebacterium casei LMG S-19264T (=DSM 44701T), isolated from a smear-ripened cheese.</title>
        <authorList>
            <consortium name="US DOE Joint Genome Institute (JGI-PGF)"/>
            <person name="Walter F."/>
            <person name="Albersmeier A."/>
            <person name="Kalinowski J."/>
            <person name="Ruckert C."/>
        </authorList>
    </citation>
    <scope>NUCLEOTIDE SEQUENCE</scope>
    <source>
        <strain evidence="20">CGMCC 1.12408</strain>
    </source>
</reference>
<evidence type="ECO:0000256" key="4">
    <source>
        <dbReference type="ARBA" id="ARBA00005189"/>
    </source>
</evidence>
<keyword evidence="21" id="KW-1185">Reference proteome</keyword>
<evidence type="ECO:0000256" key="9">
    <source>
        <dbReference type="ARBA" id="ARBA00022516"/>
    </source>
</evidence>